<feature type="domain" description="RIO kinase" evidence="22">
    <location>
        <begin position="66"/>
        <end position="292"/>
    </location>
</feature>
<feature type="region of interest" description="Disordered" evidence="21">
    <location>
        <begin position="322"/>
        <end position="395"/>
    </location>
</feature>
<dbReference type="CDD" id="cd06223">
    <property type="entry name" value="PRTases_typeI"/>
    <property type="match status" value="1"/>
</dbReference>
<keyword evidence="24" id="KW-1185">Reference proteome</keyword>
<evidence type="ECO:0000256" key="8">
    <source>
        <dbReference type="ARBA" id="ARBA00022553"/>
    </source>
</evidence>
<evidence type="ECO:0000256" key="15">
    <source>
        <dbReference type="ARBA" id="ARBA00047899"/>
    </source>
</evidence>
<dbReference type="InterPro" id="IPR000687">
    <property type="entry name" value="RIO_kinase"/>
</dbReference>
<dbReference type="InterPro" id="IPR011009">
    <property type="entry name" value="Kinase-like_dom_sf"/>
</dbReference>
<keyword evidence="11" id="KW-0547">Nucleotide-binding</keyword>
<evidence type="ECO:0000256" key="20">
    <source>
        <dbReference type="ARBA" id="ARBA00076005"/>
    </source>
</evidence>
<dbReference type="InterPro" id="IPR018935">
    <property type="entry name" value="RIO_kinase_CS"/>
</dbReference>
<dbReference type="InterPro" id="IPR015285">
    <property type="entry name" value="RIO2_wHTH_N"/>
</dbReference>
<dbReference type="InterPro" id="IPR030484">
    <property type="entry name" value="Rio2"/>
</dbReference>
<keyword evidence="9" id="KW-0808">Transferase</keyword>
<evidence type="ECO:0000256" key="19">
    <source>
        <dbReference type="ARBA" id="ARBA00068837"/>
    </source>
</evidence>
<dbReference type="Proteomes" id="UP000271087">
    <property type="component" value="Unassembled WGS sequence"/>
</dbReference>
<comment type="catalytic activity">
    <reaction evidence="16">
        <text>L-seryl-[protein] + ATP = O-phospho-L-seryl-[protein] + ADP + H(+)</text>
        <dbReference type="Rhea" id="RHEA:17989"/>
        <dbReference type="Rhea" id="RHEA-COMP:9863"/>
        <dbReference type="Rhea" id="RHEA-COMP:11604"/>
        <dbReference type="ChEBI" id="CHEBI:15378"/>
        <dbReference type="ChEBI" id="CHEBI:29999"/>
        <dbReference type="ChEBI" id="CHEBI:30616"/>
        <dbReference type="ChEBI" id="CHEBI:83421"/>
        <dbReference type="ChEBI" id="CHEBI:456216"/>
        <dbReference type="EC" id="2.7.11.1"/>
    </reaction>
</comment>
<keyword evidence="13" id="KW-0067">ATP-binding</keyword>
<dbReference type="GO" id="GO:0030688">
    <property type="term" value="C:preribosome, small subunit precursor"/>
    <property type="evidence" value="ECO:0007669"/>
    <property type="project" value="TreeGrafter"/>
</dbReference>
<dbReference type="SUPFAM" id="SSF46785">
    <property type="entry name" value="Winged helix' DNA-binding domain"/>
    <property type="match status" value="1"/>
</dbReference>
<evidence type="ECO:0000256" key="6">
    <source>
        <dbReference type="ARBA" id="ARBA00022517"/>
    </source>
</evidence>
<keyword evidence="12" id="KW-0418">Kinase</keyword>
<keyword evidence="5" id="KW-0963">Cytoplasm</keyword>
<dbReference type="PROSITE" id="PS01245">
    <property type="entry name" value="RIO1"/>
    <property type="match status" value="1"/>
</dbReference>
<dbReference type="Pfam" id="PF01163">
    <property type="entry name" value="RIO1"/>
    <property type="match status" value="1"/>
</dbReference>
<sequence>MGRMNIAAIRYMEQEHFRVLIAVEMGMKNHELVPLELIASIARTHRGAVVRILTDLSKHGTVAHERGKRYDGYRLTTLGYDILALKALNSREVVGAVGNQIGVGKESDVFVGGDLKLNDLVLKFHRLGRTSFRKLKEKRDYLKKRKSCSWLYLSSLAAAKEFAFLKALHDHNFPLPRPIDRCRHVVVMDLIDGSTLCHVQHVNDAEELYEKLMTIIVRLARYGLIHGDFNEFNIMLTQEEEPILIDLPQMVSMDHPNAQFYFERDVNCVRTFFRKRFNYESELYPKFEAMTRKYNLDVEVNASGFTPRMSKAFDKAVEKALKDVDSSTSMDEDDTSEEAREDVDSSTSMDEDYTSEEAREDVDSSTTMDEDDTSEESSDSQSDIDESNENTVNNGYNNRLKEWIKNAQDELEKLKVEDCSLLDNCSYSTDEKHRRIIATDSIECSSKPENNLLHEEDQIAASFKNEETTKSVFSMGSTIAPEVVRKRVAAEMKAKQKIPLRVKGKANALVRLKKTNAKIIKDYYFAGKDMEKDSNSTRISIPDDAEFKLESFILPKCYYGDLKSVLIPKGLICDRIKRLAQEIFLTIGDKPLVILCILKGSFRFFTELVEQLTHARATCKNLLEVEFIRAKLSETSYTNVKRSETLEIIGLLNAKQLENKNVLVKFYAYCPFVSGFQRLDMFVLSLISAIVEDIVDSGVTMVQLLKKLDEMKVQEDFIAFDIPDKFVVGFGLDYNQKYRDLGHICIMSDAGIEKYKVEE</sequence>
<dbReference type="FunFam" id="1.10.510.10:FF:000307">
    <property type="entry name" value="Serine/threonine-protein kinase RIO2"/>
    <property type="match status" value="1"/>
</dbReference>
<comment type="subunit">
    <text evidence="17">Associated with late 40S pre-ribosomal particles. Interacts with PLK1 (via its N-terminus).</text>
</comment>
<dbReference type="GO" id="GO:0005524">
    <property type="term" value="F:ATP binding"/>
    <property type="evidence" value="ECO:0007669"/>
    <property type="project" value="UniProtKB-KW"/>
</dbReference>
<dbReference type="SUPFAM" id="SSF56112">
    <property type="entry name" value="Protein kinase-like (PK-like)"/>
    <property type="match status" value="1"/>
</dbReference>
<comment type="catalytic activity">
    <reaction evidence="15">
        <text>L-threonyl-[protein] + ATP = O-phospho-L-threonyl-[protein] + ADP + H(+)</text>
        <dbReference type="Rhea" id="RHEA:46608"/>
        <dbReference type="Rhea" id="RHEA-COMP:11060"/>
        <dbReference type="Rhea" id="RHEA-COMP:11605"/>
        <dbReference type="ChEBI" id="CHEBI:15378"/>
        <dbReference type="ChEBI" id="CHEBI:30013"/>
        <dbReference type="ChEBI" id="CHEBI:30616"/>
        <dbReference type="ChEBI" id="CHEBI:61977"/>
        <dbReference type="ChEBI" id="CHEBI:456216"/>
        <dbReference type="EC" id="2.7.11.1"/>
    </reaction>
</comment>
<keyword evidence="14" id="KW-0460">Magnesium</keyword>
<evidence type="ECO:0000259" key="22">
    <source>
        <dbReference type="SMART" id="SM00090"/>
    </source>
</evidence>
<dbReference type="Pfam" id="PF09202">
    <property type="entry name" value="Rio2_N"/>
    <property type="match status" value="1"/>
</dbReference>
<evidence type="ECO:0000256" key="16">
    <source>
        <dbReference type="ARBA" id="ARBA00048679"/>
    </source>
</evidence>
<evidence type="ECO:0000256" key="4">
    <source>
        <dbReference type="ARBA" id="ARBA00012513"/>
    </source>
</evidence>
<evidence type="ECO:0000256" key="9">
    <source>
        <dbReference type="ARBA" id="ARBA00022679"/>
    </source>
</evidence>
<evidence type="ECO:0000256" key="12">
    <source>
        <dbReference type="ARBA" id="ARBA00022777"/>
    </source>
</evidence>
<dbReference type="Gene3D" id="3.30.200.20">
    <property type="entry name" value="Phosphorylase Kinase, domain 1"/>
    <property type="match status" value="1"/>
</dbReference>
<gene>
    <name evidence="23" type="ORF">NOO_LOCUS2222</name>
</gene>
<comment type="cofactor">
    <cofactor evidence="1">
        <name>Mg(2+)</name>
        <dbReference type="ChEBI" id="CHEBI:18420"/>
    </cofactor>
</comment>
<dbReference type="STRING" id="42157.A0A182E2M1"/>
<dbReference type="Gene3D" id="1.10.510.10">
    <property type="entry name" value="Transferase(Phosphotransferase) domain 1"/>
    <property type="match status" value="1"/>
</dbReference>
<evidence type="ECO:0000256" key="21">
    <source>
        <dbReference type="SAM" id="MobiDB-lite"/>
    </source>
</evidence>
<dbReference type="Gene3D" id="3.40.50.2020">
    <property type="match status" value="1"/>
</dbReference>
<dbReference type="EMBL" id="UYRW01000331">
    <property type="protein sequence ID" value="VDK65823.1"/>
    <property type="molecule type" value="Genomic_DNA"/>
</dbReference>
<evidence type="ECO:0000256" key="7">
    <source>
        <dbReference type="ARBA" id="ARBA00022527"/>
    </source>
</evidence>
<keyword evidence="10" id="KW-0479">Metal-binding</keyword>
<dbReference type="CDD" id="cd05144">
    <property type="entry name" value="RIO2_C"/>
    <property type="match status" value="1"/>
</dbReference>
<feature type="compositionally biased region" description="Acidic residues" evidence="21">
    <location>
        <begin position="330"/>
        <end position="341"/>
    </location>
</feature>
<evidence type="ECO:0000256" key="17">
    <source>
        <dbReference type="ARBA" id="ARBA00064676"/>
    </source>
</evidence>
<dbReference type="GO" id="GO:0046872">
    <property type="term" value="F:metal ion binding"/>
    <property type="evidence" value="ECO:0007669"/>
    <property type="project" value="UniProtKB-KW"/>
</dbReference>
<protein>
    <recommendedName>
        <fullName evidence="18">Serine/threonine-protein kinase RIO2</fullName>
        <ecNumber evidence="4">2.7.11.1</ecNumber>
    </recommendedName>
    <alternativeName>
        <fullName evidence="20">RIO kinase 2</fullName>
    </alternativeName>
    <alternativeName>
        <fullName evidence="19">Serine/threonine-protein kinase rio2</fullName>
    </alternativeName>
</protein>
<evidence type="ECO:0000256" key="2">
    <source>
        <dbReference type="ARBA" id="ARBA00004496"/>
    </source>
</evidence>
<dbReference type="Pfam" id="PF00156">
    <property type="entry name" value="Pribosyltran"/>
    <property type="match status" value="1"/>
</dbReference>
<dbReference type="GO" id="GO:0030490">
    <property type="term" value="P:maturation of SSU-rRNA"/>
    <property type="evidence" value="ECO:0007669"/>
    <property type="project" value="TreeGrafter"/>
</dbReference>
<name>A0A182E2M1_ONCOC</name>
<dbReference type="InterPro" id="IPR036388">
    <property type="entry name" value="WH-like_DNA-bd_sf"/>
</dbReference>
<evidence type="ECO:0000256" key="3">
    <source>
        <dbReference type="ARBA" id="ARBA00009196"/>
    </source>
</evidence>
<organism evidence="25">
    <name type="scientific">Onchocerca ochengi</name>
    <name type="common">Filarial nematode worm</name>
    <dbReference type="NCBI Taxonomy" id="42157"/>
    <lineage>
        <taxon>Eukaryota</taxon>
        <taxon>Metazoa</taxon>
        <taxon>Ecdysozoa</taxon>
        <taxon>Nematoda</taxon>
        <taxon>Chromadorea</taxon>
        <taxon>Rhabditida</taxon>
        <taxon>Spirurina</taxon>
        <taxon>Spiruromorpha</taxon>
        <taxon>Filarioidea</taxon>
        <taxon>Onchocercidae</taxon>
        <taxon>Onchocerca</taxon>
    </lineage>
</organism>
<dbReference type="InterPro" id="IPR000836">
    <property type="entry name" value="PRTase_dom"/>
</dbReference>
<dbReference type="Gene3D" id="1.10.10.10">
    <property type="entry name" value="Winged helix-like DNA-binding domain superfamily/Winged helix DNA-binding domain"/>
    <property type="match status" value="1"/>
</dbReference>
<dbReference type="OrthoDB" id="10258631at2759"/>
<evidence type="ECO:0000256" key="10">
    <source>
        <dbReference type="ARBA" id="ARBA00022723"/>
    </source>
</evidence>
<dbReference type="SMART" id="SM00090">
    <property type="entry name" value="RIO"/>
    <property type="match status" value="1"/>
</dbReference>
<reference evidence="25" key="1">
    <citation type="submission" date="2016-06" db="UniProtKB">
        <authorList>
            <consortium name="WormBaseParasite"/>
        </authorList>
    </citation>
    <scope>IDENTIFICATION</scope>
</reference>
<comment type="similarity">
    <text evidence="3">Belongs to the protein kinase superfamily. RIO-type Ser/Thr kinase family.</text>
</comment>
<feature type="compositionally biased region" description="Acidic residues" evidence="21">
    <location>
        <begin position="368"/>
        <end position="388"/>
    </location>
</feature>
<dbReference type="PANTHER" id="PTHR45852">
    <property type="entry name" value="SER/THR-PROTEIN KINASE RIO2"/>
    <property type="match status" value="1"/>
</dbReference>
<evidence type="ECO:0000256" key="1">
    <source>
        <dbReference type="ARBA" id="ARBA00001946"/>
    </source>
</evidence>
<keyword evidence="6" id="KW-0690">Ribosome biogenesis</keyword>
<dbReference type="GO" id="GO:0005634">
    <property type="term" value="C:nucleus"/>
    <property type="evidence" value="ECO:0007669"/>
    <property type="project" value="TreeGrafter"/>
</dbReference>
<dbReference type="InterPro" id="IPR018934">
    <property type="entry name" value="RIO_dom"/>
</dbReference>
<dbReference type="InterPro" id="IPR029057">
    <property type="entry name" value="PRTase-like"/>
</dbReference>
<accession>A0A182E2M1</accession>
<evidence type="ECO:0000256" key="13">
    <source>
        <dbReference type="ARBA" id="ARBA00022840"/>
    </source>
</evidence>
<evidence type="ECO:0000313" key="25">
    <source>
        <dbReference type="WBParaSite" id="nOo.2.0.1.t02222-RA"/>
    </source>
</evidence>
<evidence type="ECO:0000313" key="24">
    <source>
        <dbReference type="Proteomes" id="UP000271087"/>
    </source>
</evidence>
<evidence type="ECO:0000256" key="11">
    <source>
        <dbReference type="ARBA" id="ARBA00022741"/>
    </source>
</evidence>
<reference evidence="23 24" key="2">
    <citation type="submission" date="2018-08" db="EMBL/GenBank/DDBJ databases">
        <authorList>
            <person name="Laetsch R D."/>
            <person name="Stevens L."/>
            <person name="Kumar S."/>
            <person name="Blaxter L. M."/>
        </authorList>
    </citation>
    <scope>NUCLEOTIDE SEQUENCE [LARGE SCALE GENOMIC DNA]</scope>
</reference>
<dbReference type="SUPFAM" id="SSF53271">
    <property type="entry name" value="PRTase-like"/>
    <property type="match status" value="2"/>
</dbReference>
<dbReference type="InterPro" id="IPR036390">
    <property type="entry name" value="WH_DNA-bd_sf"/>
</dbReference>
<dbReference type="PANTHER" id="PTHR45852:SF1">
    <property type="entry name" value="SERINE_THREONINE-PROTEIN KINASE RIO2"/>
    <property type="match status" value="1"/>
</dbReference>
<evidence type="ECO:0000313" key="23">
    <source>
        <dbReference type="EMBL" id="VDK65823.1"/>
    </source>
</evidence>
<comment type="subcellular location">
    <subcellularLocation>
        <location evidence="2">Cytoplasm</location>
    </subcellularLocation>
</comment>
<keyword evidence="8" id="KW-0597">Phosphoprotein</keyword>
<dbReference type="AlphaFoldDB" id="A0A182E2M1"/>
<dbReference type="FunFam" id="3.30.200.20:FF:000052">
    <property type="entry name" value="Serine/threonine-protein kinase RIO2"/>
    <property type="match status" value="1"/>
</dbReference>
<dbReference type="WBParaSite" id="nOo.2.0.1.t02222-RA">
    <property type="protein sequence ID" value="nOo.2.0.1.t02222-RA"/>
    <property type="gene ID" value="nOo.2.0.1.g02222"/>
</dbReference>
<dbReference type="FunFam" id="1.10.10.10:FF:000053">
    <property type="entry name" value="Serine/threonine-protein kinase RIO2"/>
    <property type="match status" value="1"/>
</dbReference>
<dbReference type="GO" id="GO:0004674">
    <property type="term" value="F:protein serine/threonine kinase activity"/>
    <property type="evidence" value="ECO:0007669"/>
    <property type="project" value="UniProtKB-KW"/>
</dbReference>
<dbReference type="EC" id="2.7.11.1" evidence="4"/>
<proteinExistence type="inferred from homology"/>
<dbReference type="GO" id="GO:0005829">
    <property type="term" value="C:cytosol"/>
    <property type="evidence" value="ECO:0007669"/>
    <property type="project" value="TreeGrafter"/>
</dbReference>
<evidence type="ECO:0000256" key="14">
    <source>
        <dbReference type="ARBA" id="ARBA00022842"/>
    </source>
</evidence>
<evidence type="ECO:0000256" key="5">
    <source>
        <dbReference type="ARBA" id="ARBA00022490"/>
    </source>
</evidence>
<feature type="compositionally biased region" description="Acidic residues" evidence="21">
    <location>
        <begin position="349"/>
        <end position="360"/>
    </location>
</feature>
<keyword evidence="7" id="KW-0723">Serine/threonine-protein kinase</keyword>
<evidence type="ECO:0000256" key="18">
    <source>
        <dbReference type="ARBA" id="ARBA00068353"/>
    </source>
</evidence>